<protein>
    <submittedName>
        <fullName evidence="1">Uncharacterized protein m113L</fullName>
    </submittedName>
</protein>
<organism evidence="1 2">
    <name type="scientific">Paramecium bursaria Chlorella virus MT325</name>
    <name type="common">PBCV-MT325</name>
    <dbReference type="NCBI Taxonomy" id="346932"/>
    <lineage>
        <taxon>Viruses</taxon>
        <taxon>Varidnaviria</taxon>
        <taxon>Bamfordvirae</taxon>
        <taxon>Nucleocytoviricota</taxon>
        <taxon>Megaviricetes</taxon>
        <taxon>Algavirales</taxon>
        <taxon>Phycodnaviridae</taxon>
        <taxon>Chlorovirus</taxon>
        <taxon>Chlorovirus conductrix</taxon>
        <taxon>Paramecium bursaria Chlorella virus A1</taxon>
    </lineage>
</organism>
<accession>A7ITJ3</accession>
<proteinExistence type="predicted"/>
<evidence type="ECO:0000313" key="1">
    <source>
        <dbReference type="EMBL" id="ABT13667.1"/>
    </source>
</evidence>
<reference evidence="1 2" key="1">
    <citation type="journal article" date="2007" name="Virology">
        <title>Sequence and annotation of the 314-kb MT325 and the 321-kb FR483 viruses that infect Chlorella Pbi.</title>
        <authorList>
            <person name="Fitzgerald L.A."/>
            <person name="Graves M.V."/>
            <person name="Li X."/>
            <person name="Feldblyum T."/>
            <person name="Hartigan J."/>
            <person name="Van Etten J.L."/>
        </authorList>
    </citation>
    <scope>NUCLEOTIDE SEQUENCE [LARGE SCALE GENOMIC DNA]</scope>
    <source>
        <strain evidence="1 2">MT325</strain>
    </source>
</reference>
<dbReference type="EMBL" id="DQ491001">
    <property type="protein sequence ID" value="ABT13667.1"/>
    <property type="molecule type" value="Genomic_DNA"/>
</dbReference>
<sequence>MLHLQPEYMMEKTGYVRRVPQIQGSRGTMVRWDLNNAKFLQVTDYNSVKDHLKPYADLRLQLGLAHLLIPDVLVFPRDCAAFSIEPKESTYMPSRVY</sequence>
<gene>
    <name evidence="1" type="primary">m113L</name>
    <name evidence="1" type="ORF">MT325_m113L</name>
</gene>
<evidence type="ECO:0000313" key="2">
    <source>
        <dbReference type="Proteomes" id="UP000246715"/>
    </source>
</evidence>
<dbReference type="Proteomes" id="UP000246715">
    <property type="component" value="Segment"/>
</dbReference>
<organismHost>
    <name type="scientific">Paramecium bursaria</name>
    <dbReference type="NCBI Taxonomy" id="74790"/>
</organismHost>
<name>A7ITJ3_PBCVM</name>